<evidence type="ECO:0000313" key="2">
    <source>
        <dbReference type="EMBL" id="MBB5627646.1"/>
    </source>
</evidence>
<feature type="transmembrane region" description="Helical" evidence="1">
    <location>
        <begin position="35"/>
        <end position="52"/>
    </location>
</feature>
<organism evidence="2 3">
    <name type="scientific">Sphaerisporangium krabiense</name>
    <dbReference type="NCBI Taxonomy" id="763782"/>
    <lineage>
        <taxon>Bacteria</taxon>
        <taxon>Bacillati</taxon>
        <taxon>Actinomycetota</taxon>
        <taxon>Actinomycetes</taxon>
        <taxon>Streptosporangiales</taxon>
        <taxon>Streptosporangiaceae</taxon>
        <taxon>Sphaerisporangium</taxon>
    </lineage>
</organism>
<accession>A0A7W8Z552</accession>
<keyword evidence="1" id="KW-1133">Transmembrane helix</keyword>
<dbReference type="EMBL" id="JACHBR010000001">
    <property type="protein sequence ID" value="MBB5627646.1"/>
    <property type="molecule type" value="Genomic_DNA"/>
</dbReference>
<dbReference type="AlphaFoldDB" id="A0A7W8Z552"/>
<reference evidence="2 3" key="1">
    <citation type="submission" date="2020-08" db="EMBL/GenBank/DDBJ databases">
        <title>Sequencing the genomes of 1000 actinobacteria strains.</title>
        <authorList>
            <person name="Klenk H.-P."/>
        </authorList>
    </citation>
    <scope>NUCLEOTIDE SEQUENCE [LARGE SCALE GENOMIC DNA]</scope>
    <source>
        <strain evidence="2 3">DSM 45790</strain>
    </source>
</reference>
<dbReference type="RefSeq" id="WP_184612270.1">
    <property type="nucleotide sequence ID" value="NZ_BOOS01000068.1"/>
</dbReference>
<evidence type="ECO:0000313" key="3">
    <source>
        <dbReference type="Proteomes" id="UP000588112"/>
    </source>
</evidence>
<evidence type="ECO:0000256" key="1">
    <source>
        <dbReference type="SAM" id="Phobius"/>
    </source>
</evidence>
<keyword evidence="1" id="KW-0472">Membrane</keyword>
<feature type="transmembrane region" description="Helical" evidence="1">
    <location>
        <begin position="7"/>
        <end position="29"/>
    </location>
</feature>
<comment type="caution">
    <text evidence="2">The sequence shown here is derived from an EMBL/GenBank/DDBJ whole genome shotgun (WGS) entry which is preliminary data.</text>
</comment>
<proteinExistence type="predicted"/>
<gene>
    <name evidence="2" type="ORF">BJ981_003345</name>
</gene>
<keyword evidence="3" id="KW-1185">Reference proteome</keyword>
<sequence length="63" mass="6904">MWKRGLNWAAVTLVAVFGLLWLGVVVFAATSTSGWLRIVQAVFSVSLIGWAIRKSTLLIRATT</sequence>
<dbReference type="Proteomes" id="UP000588112">
    <property type="component" value="Unassembled WGS sequence"/>
</dbReference>
<protein>
    <submittedName>
        <fullName evidence="2">Uncharacterized protein</fullName>
    </submittedName>
</protein>
<name>A0A7W8Z552_9ACTN</name>
<keyword evidence="1" id="KW-0812">Transmembrane</keyword>